<protein>
    <submittedName>
        <fullName evidence="1">Uncharacterized protein</fullName>
    </submittedName>
</protein>
<proteinExistence type="predicted"/>
<keyword evidence="2" id="KW-1185">Reference proteome</keyword>
<evidence type="ECO:0000313" key="1">
    <source>
        <dbReference type="EMBL" id="KAK7300363.1"/>
    </source>
</evidence>
<sequence>MSVKDKGSHWDLGYPVLPFPSDHISIFFRLTNENIFRLMKKISLSNPKTKIHLLCTSKGEIIDAGGCIGVVIEGEGFNGVSVKALMDYVVEGIVAEEFVVVIGEDFVILVENVDRNVDMHIVRVVLERVELVEMNRSIVSEVHVVVDNKVGVFGVVRINK</sequence>
<organism evidence="1 2">
    <name type="scientific">Clitoria ternatea</name>
    <name type="common">Butterfly pea</name>
    <dbReference type="NCBI Taxonomy" id="43366"/>
    <lineage>
        <taxon>Eukaryota</taxon>
        <taxon>Viridiplantae</taxon>
        <taxon>Streptophyta</taxon>
        <taxon>Embryophyta</taxon>
        <taxon>Tracheophyta</taxon>
        <taxon>Spermatophyta</taxon>
        <taxon>Magnoliopsida</taxon>
        <taxon>eudicotyledons</taxon>
        <taxon>Gunneridae</taxon>
        <taxon>Pentapetalae</taxon>
        <taxon>rosids</taxon>
        <taxon>fabids</taxon>
        <taxon>Fabales</taxon>
        <taxon>Fabaceae</taxon>
        <taxon>Papilionoideae</taxon>
        <taxon>50 kb inversion clade</taxon>
        <taxon>NPAAA clade</taxon>
        <taxon>indigoferoid/millettioid clade</taxon>
        <taxon>Phaseoleae</taxon>
        <taxon>Clitoria</taxon>
    </lineage>
</organism>
<evidence type="ECO:0000313" key="2">
    <source>
        <dbReference type="Proteomes" id="UP001359559"/>
    </source>
</evidence>
<reference evidence="1 2" key="1">
    <citation type="submission" date="2024-01" db="EMBL/GenBank/DDBJ databases">
        <title>The genomes of 5 underutilized Papilionoideae crops provide insights into root nodulation and disease resistance.</title>
        <authorList>
            <person name="Yuan L."/>
        </authorList>
    </citation>
    <scope>NUCLEOTIDE SEQUENCE [LARGE SCALE GENOMIC DNA]</scope>
    <source>
        <strain evidence="1">LY-2023</strain>
        <tissue evidence="1">Leaf</tissue>
    </source>
</reference>
<dbReference type="AlphaFoldDB" id="A0AAN9PJD3"/>
<comment type="caution">
    <text evidence="1">The sequence shown here is derived from an EMBL/GenBank/DDBJ whole genome shotgun (WGS) entry which is preliminary data.</text>
</comment>
<gene>
    <name evidence="1" type="ORF">RJT34_11207</name>
</gene>
<name>A0AAN9PJD3_CLITE</name>
<dbReference type="EMBL" id="JAYKXN010000003">
    <property type="protein sequence ID" value="KAK7300363.1"/>
    <property type="molecule type" value="Genomic_DNA"/>
</dbReference>
<dbReference type="Proteomes" id="UP001359559">
    <property type="component" value="Unassembled WGS sequence"/>
</dbReference>
<accession>A0AAN9PJD3</accession>